<dbReference type="Pfam" id="PF13561">
    <property type="entry name" value="adh_short_C2"/>
    <property type="match status" value="1"/>
</dbReference>
<dbReference type="InterPro" id="IPR002347">
    <property type="entry name" value="SDR_fam"/>
</dbReference>
<evidence type="ECO:0000256" key="2">
    <source>
        <dbReference type="ARBA" id="ARBA00023002"/>
    </source>
</evidence>
<dbReference type="GeneID" id="25285870"/>
<sequence length="270" mass="29021">MCYGRSILLTGGTSGIGLAVAQRAVLEGASHVIIVTRTASNGSNAVQKVTEATGLPDAPVSYMSNDFMKFPPEMVKSVLNPLYINTLINCAGLTSNQLIIKQRNEGAEAVWDANYHLPFKLSKMLLNDYMARARLIQKDKSDSRASEPSWCIVNVSSLLAQKGGKGSATYAASKAALIALTRVLTLESGDLSERAQDVMPPIRANAILPGYIDTPMIEGFSEARKAQLTAQIPSRRFGKPAEVADAIMFLLRNEYANNCILNLDGGLSAI</sequence>
<dbReference type="AlphaFoldDB" id="A0A072NZL4"/>
<evidence type="ECO:0000256" key="1">
    <source>
        <dbReference type="ARBA" id="ARBA00006484"/>
    </source>
</evidence>
<proteinExistence type="inferred from homology"/>
<protein>
    <recommendedName>
        <fullName evidence="5">3-oxoacyl-[acyl-carrier protein] reductase</fullName>
    </recommendedName>
</protein>
<comment type="caution">
    <text evidence="3">The sequence shown here is derived from an EMBL/GenBank/DDBJ whole genome shotgun (WGS) entry which is preliminary data.</text>
</comment>
<organism evidence="3 4">
    <name type="scientific">Exophiala aquamarina CBS 119918</name>
    <dbReference type="NCBI Taxonomy" id="1182545"/>
    <lineage>
        <taxon>Eukaryota</taxon>
        <taxon>Fungi</taxon>
        <taxon>Dikarya</taxon>
        <taxon>Ascomycota</taxon>
        <taxon>Pezizomycotina</taxon>
        <taxon>Eurotiomycetes</taxon>
        <taxon>Chaetothyriomycetidae</taxon>
        <taxon>Chaetothyriales</taxon>
        <taxon>Herpotrichiellaceae</taxon>
        <taxon>Exophiala</taxon>
    </lineage>
</organism>
<dbReference type="GO" id="GO:0016616">
    <property type="term" value="F:oxidoreductase activity, acting on the CH-OH group of donors, NAD or NADP as acceptor"/>
    <property type="evidence" value="ECO:0007669"/>
    <property type="project" value="TreeGrafter"/>
</dbReference>
<dbReference type="HOGENOM" id="CLU_010194_1_3_1"/>
<dbReference type="PRINTS" id="PR00080">
    <property type="entry name" value="SDRFAMILY"/>
</dbReference>
<dbReference type="GO" id="GO:0048038">
    <property type="term" value="F:quinone binding"/>
    <property type="evidence" value="ECO:0007669"/>
    <property type="project" value="TreeGrafter"/>
</dbReference>
<evidence type="ECO:0000313" key="4">
    <source>
        <dbReference type="Proteomes" id="UP000027920"/>
    </source>
</evidence>
<dbReference type="PRINTS" id="PR00081">
    <property type="entry name" value="GDHRDH"/>
</dbReference>
<evidence type="ECO:0000313" key="3">
    <source>
        <dbReference type="EMBL" id="KEF53061.1"/>
    </source>
</evidence>
<dbReference type="RefSeq" id="XP_013255651.1">
    <property type="nucleotide sequence ID" value="XM_013400197.1"/>
</dbReference>
<name>A0A072NZL4_9EURO</name>
<dbReference type="OrthoDB" id="47007at2759"/>
<reference evidence="3 4" key="1">
    <citation type="submission" date="2013-03" db="EMBL/GenBank/DDBJ databases">
        <title>The Genome Sequence of Exophiala aquamarina CBS 119918.</title>
        <authorList>
            <consortium name="The Broad Institute Genomics Platform"/>
            <person name="Cuomo C."/>
            <person name="de Hoog S."/>
            <person name="Gorbushina A."/>
            <person name="Walker B."/>
            <person name="Young S.K."/>
            <person name="Zeng Q."/>
            <person name="Gargeya S."/>
            <person name="Fitzgerald M."/>
            <person name="Haas B."/>
            <person name="Abouelleil A."/>
            <person name="Allen A.W."/>
            <person name="Alvarado L."/>
            <person name="Arachchi H.M."/>
            <person name="Berlin A.M."/>
            <person name="Chapman S.B."/>
            <person name="Gainer-Dewar J."/>
            <person name="Goldberg J."/>
            <person name="Griggs A."/>
            <person name="Gujja S."/>
            <person name="Hansen M."/>
            <person name="Howarth C."/>
            <person name="Imamovic A."/>
            <person name="Ireland A."/>
            <person name="Larimer J."/>
            <person name="McCowan C."/>
            <person name="Murphy C."/>
            <person name="Pearson M."/>
            <person name="Poon T.W."/>
            <person name="Priest M."/>
            <person name="Roberts A."/>
            <person name="Saif S."/>
            <person name="Shea T."/>
            <person name="Sisk P."/>
            <person name="Sykes S."/>
            <person name="Wortman J."/>
            <person name="Nusbaum C."/>
            <person name="Birren B."/>
        </authorList>
    </citation>
    <scope>NUCLEOTIDE SEQUENCE [LARGE SCALE GENOMIC DNA]</scope>
    <source>
        <strain evidence="3 4">CBS 119918</strain>
    </source>
</reference>
<keyword evidence="4" id="KW-1185">Reference proteome</keyword>
<dbReference type="SUPFAM" id="SSF51735">
    <property type="entry name" value="NAD(P)-binding Rossmann-fold domains"/>
    <property type="match status" value="1"/>
</dbReference>
<dbReference type="InterPro" id="IPR036291">
    <property type="entry name" value="NAD(P)-bd_dom_sf"/>
</dbReference>
<dbReference type="PANTHER" id="PTHR42760">
    <property type="entry name" value="SHORT-CHAIN DEHYDROGENASES/REDUCTASES FAMILY MEMBER"/>
    <property type="match status" value="1"/>
</dbReference>
<dbReference type="VEuPathDB" id="FungiDB:A1O9_10969"/>
<dbReference type="Proteomes" id="UP000027920">
    <property type="component" value="Unassembled WGS sequence"/>
</dbReference>
<dbReference type="STRING" id="1182545.A0A072NZL4"/>
<dbReference type="EMBL" id="AMGV01000015">
    <property type="protein sequence ID" value="KEF53061.1"/>
    <property type="molecule type" value="Genomic_DNA"/>
</dbReference>
<gene>
    <name evidence="3" type="ORF">A1O9_10969</name>
</gene>
<evidence type="ECO:0008006" key="5">
    <source>
        <dbReference type="Google" id="ProtNLM"/>
    </source>
</evidence>
<keyword evidence="2" id="KW-0560">Oxidoreductase</keyword>
<comment type="similarity">
    <text evidence="1">Belongs to the short-chain dehydrogenases/reductases (SDR) family.</text>
</comment>
<accession>A0A072NZL4</accession>
<dbReference type="PANTHER" id="PTHR42760:SF133">
    <property type="entry name" value="3-OXOACYL-[ACYL-CARRIER-PROTEIN] REDUCTASE"/>
    <property type="match status" value="1"/>
</dbReference>
<dbReference type="Gene3D" id="3.40.50.720">
    <property type="entry name" value="NAD(P)-binding Rossmann-like Domain"/>
    <property type="match status" value="1"/>
</dbReference>
<dbReference type="GO" id="GO:0006633">
    <property type="term" value="P:fatty acid biosynthetic process"/>
    <property type="evidence" value="ECO:0007669"/>
    <property type="project" value="TreeGrafter"/>
</dbReference>